<name>A0A9P1J4Q0_9PELO</name>
<accession>A0A9P1J4Q0</accession>
<dbReference type="InterPro" id="IPR001810">
    <property type="entry name" value="F-box_dom"/>
</dbReference>
<reference evidence="2" key="1">
    <citation type="submission" date="2022-11" db="EMBL/GenBank/DDBJ databases">
        <authorList>
            <person name="Kikuchi T."/>
        </authorList>
    </citation>
    <scope>NUCLEOTIDE SEQUENCE</scope>
    <source>
        <strain evidence="2">PS1010</strain>
    </source>
</reference>
<comment type="caution">
    <text evidence="2">The sequence shown here is derived from an EMBL/GenBank/DDBJ whole genome shotgun (WGS) entry which is preliminary data.</text>
</comment>
<protein>
    <recommendedName>
        <fullName evidence="1">F-box domain-containing protein</fullName>
    </recommendedName>
</protein>
<evidence type="ECO:0000313" key="2">
    <source>
        <dbReference type="EMBL" id="CAI5456605.1"/>
    </source>
</evidence>
<feature type="domain" description="F-box" evidence="1">
    <location>
        <begin position="16"/>
        <end position="67"/>
    </location>
</feature>
<organism evidence="2 3">
    <name type="scientific">Caenorhabditis angaria</name>
    <dbReference type="NCBI Taxonomy" id="860376"/>
    <lineage>
        <taxon>Eukaryota</taxon>
        <taxon>Metazoa</taxon>
        <taxon>Ecdysozoa</taxon>
        <taxon>Nematoda</taxon>
        <taxon>Chromadorea</taxon>
        <taxon>Rhabditida</taxon>
        <taxon>Rhabditina</taxon>
        <taxon>Rhabditomorpha</taxon>
        <taxon>Rhabditoidea</taxon>
        <taxon>Rhabditidae</taxon>
        <taxon>Peloderinae</taxon>
        <taxon>Caenorhabditis</taxon>
    </lineage>
</organism>
<dbReference type="AlphaFoldDB" id="A0A9P1J4Q0"/>
<gene>
    <name evidence="2" type="ORF">CAMP_LOCUS19242</name>
</gene>
<dbReference type="PROSITE" id="PS50181">
    <property type="entry name" value="FBOX"/>
    <property type="match status" value="1"/>
</dbReference>
<dbReference type="Proteomes" id="UP001152747">
    <property type="component" value="Unassembled WGS sequence"/>
</dbReference>
<keyword evidence="3" id="KW-1185">Reference proteome</keyword>
<sequence length="274" mass="31800">MSDMDISTIDCENEHSPTLSDVPIDVVEKIQTYLESIDIVRLRSVSKSIQENLDMIDQTESLMGSDISHVLHFAIRDNDIEIHNEAIPKYQNNPVKYPPEDLQFFPITGIRQLNWYRPIWLHYENSTILESSLDLTDFLEDVQDLLIINIINTTDPINLRFNPIEDDPIWLTLNGNIPFYKKSIMSQLLKNIRMGCDVCIDSSHEIERDFDEDEYEGIELFMKTEIPGSKRKLNFVCPKSVCDKLVELSHKWFGHGETRPGVIKNGQNTVNFRR</sequence>
<dbReference type="EMBL" id="CANHGI010000006">
    <property type="protein sequence ID" value="CAI5456605.1"/>
    <property type="molecule type" value="Genomic_DNA"/>
</dbReference>
<proteinExistence type="predicted"/>
<evidence type="ECO:0000259" key="1">
    <source>
        <dbReference type="PROSITE" id="PS50181"/>
    </source>
</evidence>
<evidence type="ECO:0000313" key="3">
    <source>
        <dbReference type="Proteomes" id="UP001152747"/>
    </source>
</evidence>